<protein>
    <submittedName>
        <fullName evidence="1">Tetratricopeptide repeat protein</fullName>
    </submittedName>
</protein>
<reference evidence="1" key="1">
    <citation type="submission" date="2020-07" db="EMBL/GenBank/DDBJ databases">
        <title>Huge and variable diversity of episymbiotic CPR bacteria and DPANN archaea in groundwater ecosystems.</title>
        <authorList>
            <person name="He C.Y."/>
            <person name="Keren R."/>
            <person name="Whittaker M."/>
            <person name="Farag I.F."/>
            <person name="Doudna J."/>
            <person name="Cate J.H.D."/>
            <person name="Banfield J.F."/>
        </authorList>
    </citation>
    <scope>NUCLEOTIDE SEQUENCE</scope>
    <source>
        <strain evidence="1">NC_groundwater_928_Pr1_S-0.2um_72_17</strain>
    </source>
</reference>
<sequence length="106" mass="11477">FVAAALRTPWTPEPHRALGQALLARQRAREAALELAVAAGISRGAVDLAWLGQAYEAMGAVDEALAAYRRALTVGLPRDIYAVTRNRFFALERQAGGDLDPLRTHP</sequence>
<name>A0A9D6QKS6_UNCEI</name>
<organism evidence="1 2">
    <name type="scientific">Eiseniibacteriota bacterium</name>
    <dbReference type="NCBI Taxonomy" id="2212470"/>
    <lineage>
        <taxon>Bacteria</taxon>
        <taxon>Candidatus Eiseniibacteriota</taxon>
    </lineage>
</organism>
<accession>A0A9D6QKS6</accession>
<gene>
    <name evidence="1" type="ORF">HY076_09460</name>
</gene>
<dbReference type="AlphaFoldDB" id="A0A9D6QKS6"/>
<dbReference type="EMBL" id="JACQAY010000314">
    <property type="protein sequence ID" value="MBI3540486.1"/>
    <property type="molecule type" value="Genomic_DNA"/>
</dbReference>
<proteinExistence type="predicted"/>
<comment type="caution">
    <text evidence="1">The sequence shown here is derived from an EMBL/GenBank/DDBJ whole genome shotgun (WGS) entry which is preliminary data.</text>
</comment>
<evidence type="ECO:0000313" key="1">
    <source>
        <dbReference type="EMBL" id="MBI3540486.1"/>
    </source>
</evidence>
<dbReference type="SUPFAM" id="SSF48452">
    <property type="entry name" value="TPR-like"/>
    <property type="match status" value="1"/>
</dbReference>
<dbReference type="Proteomes" id="UP000807850">
    <property type="component" value="Unassembled WGS sequence"/>
</dbReference>
<evidence type="ECO:0000313" key="2">
    <source>
        <dbReference type="Proteomes" id="UP000807850"/>
    </source>
</evidence>
<feature type="non-terminal residue" evidence="1">
    <location>
        <position position="1"/>
    </location>
</feature>
<dbReference type="Gene3D" id="1.25.40.10">
    <property type="entry name" value="Tetratricopeptide repeat domain"/>
    <property type="match status" value="1"/>
</dbReference>
<dbReference type="InterPro" id="IPR011990">
    <property type="entry name" value="TPR-like_helical_dom_sf"/>
</dbReference>